<reference evidence="1 2" key="1">
    <citation type="journal article" date="2022" name="DNA Res.">
        <title>Chromosomal-level genome assembly of the orchid tree Bauhinia variegata (Leguminosae; Cercidoideae) supports the allotetraploid origin hypothesis of Bauhinia.</title>
        <authorList>
            <person name="Zhong Y."/>
            <person name="Chen Y."/>
            <person name="Zheng D."/>
            <person name="Pang J."/>
            <person name="Liu Y."/>
            <person name="Luo S."/>
            <person name="Meng S."/>
            <person name="Qian L."/>
            <person name="Wei D."/>
            <person name="Dai S."/>
            <person name="Zhou R."/>
        </authorList>
    </citation>
    <scope>NUCLEOTIDE SEQUENCE [LARGE SCALE GENOMIC DNA]</scope>
    <source>
        <strain evidence="1">BV-YZ2020</strain>
    </source>
</reference>
<dbReference type="Proteomes" id="UP000828941">
    <property type="component" value="Chromosome 7"/>
</dbReference>
<evidence type="ECO:0000313" key="2">
    <source>
        <dbReference type="Proteomes" id="UP000828941"/>
    </source>
</evidence>
<sequence length="144" mass="16674">MSALLAHLASQLKPSTSILAITLCGISEGYYSSHLRLTFVEQDFLEHMARRNSKNYQLWHRRGWVAGKLGPQATNRELEFTKKILSIDAKHYHAWSHMQWVLQALEGWEAKLEYCSELLDEDIFNNSALNQIFCRNKISHLWGA</sequence>
<comment type="caution">
    <text evidence="1">The sequence shown here is derived from an EMBL/GenBank/DDBJ whole genome shotgun (WGS) entry which is preliminary data.</text>
</comment>
<keyword evidence="2" id="KW-1185">Reference proteome</keyword>
<evidence type="ECO:0000313" key="1">
    <source>
        <dbReference type="EMBL" id="KAI4334612.1"/>
    </source>
</evidence>
<accession>A0ACB9NEM4</accession>
<organism evidence="1 2">
    <name type="scientific">Bauhinia variegata</name>
    <name type="common">Purple orchid tree</name>
    <name type="synonym">Phanera variegata</name>
    <dbReference type="NCBI Taxonomy" id="167791"/>
    <lineage>
        <taxon>Eukaryota</taxon>
        <taxon>Viridiplantae</taxon>
        <taxon>Streptophyta</taxon>
        <taxon>Embryophyta</taxon>
        <taxon>Tracheophyta</taxon>
        <taxon>Spermatophyta</taxon>
        <taxon>Magnoliopsida</taxon>
        <taxon>eudicotyledons</taxon>
        <taxon>Gunneridae</taxon>
        <taxon>Pentapetalae</taxon>
        <taxon>rosids</taxon>
        <taxon>fabids</taxon>
        <taxon>Fabales</taxon>
        <taxon>Fabaceae</taxon>
        <taxon>Cercidoideae</taxon>
        <taxon>Cercideae</taxon>
        <taxon>Bauhiniinae</taxon>
        <taxon>Bauhinia</taxon>
    </lineage>
</organism>
<gene>
    <name evidence="1" type="ORF">L6164_019279</name>
</gene>
<protein>
    <submittedName>
        <fullName evidence="1">Uncharacterized protein</fullName>
    </submittedName>
</protein>
<proteinExistence type="predicted"/>
<name>A0ACB9NEM4_BAUVA</name>
<dbReference type="EMBL" id="CM039432">
    <property type="protein sequence ID" value="KAI4334612.1"/>
    <property type="molecule type" value="Genomic_DNA"/>
</dbReference>